<name>A0ABC8K3C5_ERUVS</name>
<evidence type="ECO:0000313" key="1">
    <source>
        <dbReference type="EMBL" id="CAH8353265.1"/>
    </source>
</evidence>
<dbReference type="Proteomes" id="UP001642260">
    <property type="component" value="Unassembled WGS sequence"/>
</dbReference>
<gene>
    <name evidence="1" type="ORF">ERUC_LOCUS19020</name>
</gene>
<protein>
    <submittedName>
        <fullName evidence="1">Uncharacterized protein</fullName>
    </submittedName>
</protein>
<dbReference type="AlphaFoldDB" id="A0ABC8K3C5"/>
<proteinExistence type="predicted"/>
<keyword evidence="2" id="KW-1185">Reference proteome</keyword>
<comment type="caution">
    <text evidence="1">The sequence shown here is derived from an EMBL/GenBank/DDBJ whole genome shotgun (WGS) entry which is preliminary data.</text>
</comment>
<sequence>MPVELLVQQPRRENLRVLHLEPRGYTTLFNKSNNGISRRINQMMYSMLRRGYETYCVMPRDEQELWFHNFAKQFDWELGHTETVRQQQFNFERVSPDYTLVSLSYSSFTKFHKYETEIL</sequence>
<dbReference type="EMBL" id="CAKOAT010180155">
    <property type="protein sequence ID" value="CAH8353265.1"/>
    <property type="molecule type" value="Genomic_DNA"/>
</dbReference>
<accession>A0ABC8K3C5</accession>
<evidence type="ECO:0000313" key="2">
    <source>
        <dbReference type="Proteomes" id="UP001642260"/>
    </source>
</evidence>
<reference evidence="1 2" key="1">
    <citation type="submission" date="2022-03" db="EMBL/GenBank/DDBJ databases">
        <authorList>
            <person name="Macdonald S."/>
            <person name="Ahmed S."/>
            <person name="Newling K."/>
        </authorList>
    </citation>
    <scope>NUCLEOTIDE SEQUENCE [LARGE SCALE GENOMIC DNA]</scope>
</reference>
<organism evidence="1 2">
    <name type="scientific">Eruca vesicaria subsp. sativa</name>
    <name type="common">Garden rocket</name>
    <name type="synonym">Eruca sativa</name>
    <dbReference type="NCBI Taxonomy" id="29727"/>
    <lineage>
        <taxon>Eukaryota</taxon>
        <taxon>Viridiplantae</taxon>
        <taxon>Streptophyta</taxon>
        <taxon>Embryophyta</taxon>
        <taxon>Tracheophyta</taxon>
        <taxon>Spermatophyta</taxon>
        <taxon>Magnoliopsida</taxon>
        <taxon>eudicotyledons</taxon>
        <taxon>Gunneridae</taxon>
        <taxon>Pentapetalae</taxon>
        <taxon>rosids</taxon>
        <taxon>malvids</taxon>
        <taxon>Brassicales</taxon>
        <taxon>Brassicaceae</taxon>
        <taxon>Brassiceae</taxon>
        <taxon>Eruca</taxon>
    </lineage>
</organism>